<dbReference type="InterPro" id="IPR004378">
    <property type="entry name" value="F420H2_quin_Rdtase"/>
</dbReference>
<dbReference type="Pfam" id="PF04075">
    <property type="entry name" value="F420H2_quin_red"/>
    <property type="match status" value="1"/>
</dbReference>
<name>A0ABP7IHH4_9ACTN</name>
<reference evidence="4" key="1">
    <citation type="journal article" date="2019" name="Int. J. Syst. Evol. Microbiol.">
        <title>The Global Catalogue of Microorganisms (GCM) 10K type strain sequencing project: providing services to taxonomists for standard genome sequencing and annotation.</title>
        <authorList>
            <consortium name="The Broad Institute Genomics Platform"/>
            <consortium name="The Broad Institute Genome Sequencing Center for Infectious Disease"/>
            <person name="Wu L."/>
            <person name="Ma J."/>
        </authorList>
    </citation>
    <scope>NUCLEOTIDE SEQUENCE [LARGE SCALE GENOMIC DNA]</scope>
    <source>
        <strain evidence="4">JCM 16953</strain>
    </source>
</reference>
<sequence length="161" mass="17822">MDLLEGEYEPSPADWVREQVEAYEASGGAEANTLRGGSDPIVVITSRGARSGKLRKNPVMRVERDGKYVAIASKGGAPENPTWYANFVANPVVQLQDGPEPKLYEARLLEGEERADWWEHAVSTWPTYAEYQKKTDREIPVFLLEPVEVTGYSVPPAEAAS</sequence>
<dbReference type="Gene3D" id="2.30.110.10">
    <property type="entry name" value="Electron Transport, Fmn-binding Protein, Chain A"/>
    <property type="match status" value="1"/>
</dbReference>
<dbReference type="RefSeq" id="WP_344774954.1">
    <property type="nucleotide sequence ID" value="NZ_BAABAH010000006.1"/>
</dbReference>
<evidence type="ECO:0000256" key="1">
    <source>
        <dbReference type="ARBA" id="ARBA00008710"/>
    </source>
</evidence>
<evidence type="ECO:0000313" key="4">
    <source>
        <dbReference type="Proteomes" id="UP001501821"/>
    </source>
</evidence>
<proteinExistence type="inferred from homology"/>
<dbReference type="PANTHER" id="PTHR39428:SF3">
    <property type="entry name" value="DEAZAFLAVIN-DEPENDENT NITROREDUCTASE"/>
    <property type="match status" value="1"/>
</dbReference>
<dbReference type="InterPro" id="IPR012349">
    <property type="entry name" value="Split_barrel_FMN-bd"/>
</dbReference>
<comment type="caution">
    <text evidence="3">The sequence shown here is derived from an EMBL/GenBank/DDBJ whole genome shotgun (WGS) entry which is preliminary data.</text>
</comment>
<evidence type="ECO:0000256" key="2">
    <source>
        <dbReference type="ARBA" id="ARBA00049106"/>
    </source>
</evidence>
<dbReference type="EMBL" id="BAABAH010000006">
    <property type="protein sequence ID" value="GAA3818423.1"/>
    <property type="molecule type" value="Genomic_DNA"/>
</dbReference>
<dbReference type="Proteomes" id="UP001501821">
    <property type="component" value="Unassembled WGS sequence"/>
</dbReference>
<dbReference type="PANTHER" id="PTHR39428">
    <property type="entry name" value="F420H(2)-DEPENDENT QUINONE REDUCTASE RV1261C"/>
    <property type="match status" value="1"/>
</dbReference>
<dbReference type="NCBIfam" id="TIGR00026">
    <property type="entry name" value="hi_GC_TIGR00026"/>
    <property type="match status" value="1"/>
</dbReference>
<keyword evidence="4" id="KW-1185">Reference proteome</keyword>
<comment type="similarity">
    <text evidence="1">Belongs to the F420H(2)-dependent quinone reductase family.</text>
</comment>
<gene>
    <name evidence="3" type="ORF">GCM10022242_20330</name>
</gene>
<comment type="catalytic activity">
    <reaction evidence="2">
        <text>oxidized coenzyme F420-(gamma-L-Glu)(n) + a quinol + H(+) = reduced coenzyme F420-(gamma-L-Glu)(n) + a quinone</text>
        <dbReference type="Rhea" id="RHEA:39663"/>
        <dbReference type="Rhea" id="RHEA-COMP:12939"/>
        <dbReference type="Rhea" id="RHEA-COMP:14378"/>
        <dbReference type="ChEBI" id="CHEBI:15378"/>
        <dbReference type="ChEBI" id="CHEBI:24646"/>
        <dbReference type="ChEBI" id="CHEBI:132124"/>
        <dbReference type="ChEBI" id="CHEBI:133980"/>
        <dbReference type="ChEBI" id="CHEBI:139511"/>
    </reaction>
</comment>
<accession>A0ABP7IHH4</accession>
<organism evidence="3 4">
    <name type="scientific">Nocardioides panacisoli</name>
    <dbReference type="NCBI Taxonomy" id="627624"/>
    <lineage>
        <taxon>Bacteria</taxon>
        <taxon>Bacillati</taxon>
        <taxon>Actinomycetota</taxon>
        <taxon>Actinomycetes</taxon>
        <taxon>Propionibacteriales</taxon>
        <taxon>Nocardioidaceae</taxon>
        <taxon>Nocardioides</taxon>
    </lineage>
</organism>
<evidence type="ECO:0000313" key="3">
    <source>
        <dbReference type="EMBL" id="GAA3818423.1"/>
    </source>
</evidence>
<protein>
    <submittedName>
        <fullName evidence="3">Nitroreductase family deazaflavin-dependent oxidoreductase</fullName>
    </submittedName>
</protein>